<dbReference type="Gene3D" id="1.25.40.10">
    <property type="entry name" value="Tetratricopeptide repeat domain"/>
    <property type="match status" value="1"/>
</dbReference>
<comment type="caution">
    <text evidence="4">The sequence shown here is derived from an EMBL/GenBank/DDBJ whole genome shotgun (WGS) entry which is preliminary data.</text>
</comment>
<dbReference type="Pfam" id="PF23276">
    <property type="entry name" value="TPR_24"/>
    <property type="match status" value="1"/>
</dbReference>
<dbReference type="PROSITE" id="PS51375">
    <property type="entry name" value="PPR"/>
    <property type="match status" value="1"/>
</dbReference>
<reference evidence="4" key="1">
    <citation type="submission" date="2020-08" db="EMBL/GenBank/DDBJ databases">
        <title>Multicomponent nature underlies the extraordinary mechanical properties of spider dragline silk.</title>
        <authorList>
            <person name="Kono N."/>
            <person name="Nakamura H."/>
            <person name="Mori M."/>
            <person name="Yoshida Y."/>
            <person name="Ohtoshi R."/>
            <person name="Malay A.D."/>
            <person name="Moran D.A.P."/>
            <person name="Tomita M."/>
            <person name="Numata K."/>
            <person name="Arakawa K."/>
        </authorList>
    </citation>
    <scope>NUCLEOTIDE SEQUENCE</scope>
</reference>
<evidence type="ECO:0000313" key="4">
    <source>
        <dbReference type="EMBL" id="GFT70491.1"/>
    </source>
</evidence>
<accession>A0A8X6PH99</accession>
<dbReference type="GO" id="GO:0070129">
    <property type="term" value="P:regulation of mitochondrial translation"/>
    <property type="evidence" value="ECO:0007669"/>
    <property type="project" value="TreeGrafter"/>
</dbReference>
<name>A0A8X6PH99_NEPPI</name>
<dbReference type="InterPro" id="IPR057027">
    <property type="entry name" value="TPR_mt"/>
</dbReference>
<dbReference type="GO" id="GO:0005634">
    <property type="term" value="C:nucleus"/>
    <property type="evidence" value="ECO:0007669"/>
    <property type="project" value="TreeGrafter"/>
</dbReference>
<sequence>MVPCCISRQKKECFTAVALTHKYNNYAFKENTELGEKSNSVDVDNVLRELDFNVQRTGRCSRISVENVLSMVEKLGFASETHGLYLLRCCGLMRYEKPDERVKMADEVWKKLQKLGVQINVRHLNSYLKVLVDSKHEFSISEFLTTMENFNIEPNKVTYMLFLQKYCNQGNLNGASEILQCLKENKFPVNESVFNLLINGHIKADDISGAQDMLEAMRSSGLSPTAESYTALACGYAEKSDIDNLKSLLENAKNSHITFSNKNYLQILAALSTESTEFVDELIGMMENINAWRQEVINTSFDLIFRHMEDVAFKLMLTVANSENNATNVFVKQLVKCDTPAEKIVKYCEEISNKGLNKYVFLNAAKIATELNKIDLAFALFEVLQKKGIPVRTYNFHPLLSSYKNMEEGIWLILTKMFQLGVPPDFFTYFDYVFPAVSVSNPETVISKIQETGHSMTSVTDSLFKYYCYHNQFDKALFLCENYPVCIHPSFSFKKLISMYERNTHTHTKNSDAYYGVLNYVLQNRRLAGDDSEVSYGKNLAILVQSNPSLFETLYSILNKNFKYSKCSIDVCSNILQTEKPELLVYIKRMKNSENYSVNVKSASLSVFKEENEFKSLKEKGLSTHQYLLERLTIHLRDRKDIFRINQLIDEWNKLGIDYPHTLCAQLLTFYCETSNLEMAKKSYEFLKEKKAAFKLDTVKVIDYATLLLKFSRFDEALDIIENECKELLCFGGHELLLRSIKKLFTLAIETGNIDVVKKLQNILLPHANTFHASIFYEPLVKFHLYRKDFESALEEFEKCVRIYQVAPCVRMLFKKCIILENHRELENVIKLSSSITGWGKQATLCELTLAFLETGRSSEALKVMQNMRNKPDSGYLEGLCSQLYDQNRVKDLLMFVKLICAAEHVDCEKIVNNLIKLADGRNDFITALALYNSTKHLIQLSDDAKHFLCRLLLRNKQKVPFYFHDQTAVTDEIVPVNNEESNQSVSNTEQVVSEFLHFVKVEDAQEALEKLHKMKKGLVRSLKLNDMTQLINLLIDKKILNELSYNVAAMSFLIENTNEILKPLIEKYSTSGDIESLNQIGNLLPDFSLKNCYFYRFLSNAYIISEKYEDLLLELEKSLDKKNKMFSLLSFLELLKRTDLEERVINLAKRYLEQNFDFPVAVVWAHYLINENYEKANEFFKLHPIPADKVDMIILKAVREEENIKIGRSYISAINELNVRKRCKEKAYGVLVDVMVLRGMYDEATALIIEAQDKDINLEKHYRSTLITLRSALEREKKEVPFTISEELVTSG</sequence>
<dbReference type="OrthoDB" id="185373at2759"/>
<evidence type="ECO:0000259" key="3">
    <source>
        <dbReference type="Pfam" id="PF23276"/>
    </source>
</evidence>
<feature type="repeat" description="PPR" evidence="2">
    <location>
        <begin position="190"/>
        <end position="224"/>
    </location>
</feature>
<dbReference type="GO" id="GO:0003730">
    <property type="term" value="F:mRNA 3'-UTR binding"/>
    <property type="evidence" value="ECO:0007669"/>
    <property type="project" value="TreeGrafter"/>
</dbReference>
<evidence type="ECO:0000256" key="1">
    <source>
        <dbReference type="ARBA" id="ARBA00022737"/>
    </source>
</evidence>
<dbReference type="InterPro" id="IPR033490">
    <property type="entry name" value="LRP130"/>
</dbReference>
<dbReference type="EMBL" id="BMAW01069764">
    <property type="protein sequence ID" value="GFT70491.1"/>
    <property type="molecule type" value="Genomic_DNA"/>
</dbReference>
<dbReference type="GO" id="GO:0005739">
    <property type="term" value="C:mitochondrion"/>
    <property type="evidence" value="ECO:0007669"/>
    <property type="project" value="TreeGrafter"/>
</dbReference>
<keyword evidence="5" id="KW-1185">Reference proteome</keyword>
<dbReference type="InterPro" id="IPR011990">
    <property type="entry name" value="TPR-like_helical_dom_sf"/>
</dbReference>
<gene>
    <name evidence="4" type="primary">Lrpprc</name>
    <name evidence="4" type="ORF">NPIL_523591</name>
</gene>
<dbReference type="Proteomes" id="UP000887013">
    <property type="component" value="Unassembled WGS sequence"/>
</dbReference>
<dbReference type="PANTHER" id="PTHR46669:SF1">
    <property type="entry name" value="LEUCINE-RICH PPR MOTIF-CONTAINING PROTEIN, MITOCHONDRIAL"/>
    <property type="match status" value="1"/>
</dbReference>
<dbReference type="InterPro" id="IPR002885">
    <property type="entry name" value="PPR_rpt"/>
</dbReference>
<evidence type="ECO:0000313" key="5">
    <source>
        <dbReference type="Proteomes" id="UP000887013"/>
    </source>
</evidence>
<dbReference type="Pfam" id="PF13812">
    <property type="entry name" value="PPR_3"/>
    <property type="match status" value="1"/>
</dbReference>
<organism evidence="4 5">
    <name type="scientific">Nephila pilipes</name>
    <name type="common">Giant wood spider</name>
    <name type="synonym">Nephila maculata</name>
    <dbReference type="NCBI Taxonomy" id="299642"/>
    <lineage>
        <taxon>Eukaryota</taxon>
        <taxon>Metazoa</taxon>
        <taxon>Ecdysozoa</taxon>
        <taxon>Arthropoda</taxon>
        <taxon>Chelicerata</taxon>
        <taxon>Arachnida</taxon>
        <taxon>Araneae</taxon>
        <taxon>Araneomorphae</taxon>
        <taxon>Entelegynae</taxon>
        <taxon>Araneoidea</taxon>
        <taxon>Nephilidae</taxon>
        <taxon>Nephila</taxon>
    </lineage>
</organism>
<protein>
    <submittedName>
        <fullName evidence="4">Leucine-rich PPR motif-containing protein, mitochondrial</fullName>
    </submittedName>
</protein>
<feature type="domain" description="Pentatricopeptide repeat-containing protein-mitochondrial" evidence="3">
    <location>
        <begin position="169"/>
        <end position="257"/>
    </location>
</feature>
<proteinExistence type="predicted"/>
<dbReference type="NCBIfam" id="TIGR00756">
    <property type="entry name" value="PPR"/>
    <property type="match status" value="1"/>
</dbReference>
<dbReference type="PANTHER" id="PTHR46669">
    <property type="entry name" value="LEUCINE-RICH PPR MOTIF-CONTAINING PROTEIN, MITOCHONDRIAL"/>
    <property type="match status" value="1"/>
</dbReference>
<evidence type="ECO:0000256" key="2">
    <source>
        <dbReference type="PROSITE-ProRule" id="PRU00708"/>
    </source>
</evidence>
<keyword evidence="1" id="KW-0677">Repeat</keyword>